<dbReference type="PANTHER" id="PTHR42754:SF1">
    <property type="entry name" value="LIPOPROTEIN"/>
    <property type="match status" value="1"/>
</dbReference>
<reference evidence="1 2" key="1">
    <citation type="submission" date="2018-06" db="EMBL/GenBank/DDBJ databases">
        <title>Extensive metabolic versatility and redundancy in microbially diverse, dynamic hydrothermal sediments.</title>
        <authorList>
            <person name="Dombrowski N."/>
            <person name="Teske A."/>
            <person name="Baker B.J."/>
        </authorList>
    </citation>
    <scope>NUCLEOTIDE SEQUENCE [LARGE SCALE GENOMIC DNA]</scope>
    <source>
        <strain evidence="1">B36_G15</strain>
    </source>
</reference>
<evidence type="ECO:0000313" key="2">
    <source>
        <dbReference type="Proteomes" id="UP000268469"/>
    </source>
</evidence>
<comment type="caution">
    <text evidence="1">The sequence shown here is derived from an EMBL/GenBank/DDBJ whole genome shotgun (WGS) entry which is preliminary data.</text>
</comment>
<proteinExistence type="predicted"/>
<dbReference type="PANTHER" id="PTHR42754">
    <property type="entry name" value="ENDOGLUCANASE"/>
    <property type="match status" value="1"/>
</dbReference>
<evidence type="ECO:0008006" key="3">
    <source>
        <dbReference type="Google" id="ProtNLM"/>
    </source>
</evidence>
<accession>A0A660SN36</accession>
<name>A0A660SN36_UNCW3</name>
<dbReference type="SUPFAM" id="SSF63829">
    <property type="entry name" value="Calcium-dependent phosphotriesterase"/>
    <property type="match status" value="1"/>
</dbReference>
<sequence>MIPIYAQTQNWVYSYHNGYNDKGYSIIQGRGGNIYAAGESWGDNRYDFVVVSLNTAGVMRWVYRYDGPGRRDDFANKIIQGKDGYLYVVGASTGSGTATDITVISLDTLGSPRWIYRYNGSTNQEDVAYTIIQGRNGNLYLVGYSDLYPVVISLTPSGAERWVYYFTANTGFAYNIVQTTQGDLVVSGTYYDGSDYDFLVIGLTTEGVEQWSYRYEGPGYSTDKALSIAQGSDGNLYIAGYSEGIGTLGDLTVISLTVSGNLRWIYRYNGPDDKFDQAFQIISGGDQNLYIAGLSNGDTTAQDLLVISLDYTGAERWVYRYNSNVNRDDVACSIVEGSDGNVYAAGYSGGVGEDIVVISLTHSGIENWIYRYDGTGNGNDYGKAVCEGRDGNLYITGLSFGGVERYFDLVIISLNKLGVEEGHTAQSTHPFIPLFFTERIYLKIDSLERINKVTLYDPIGKTILDYNFNQTLKEVTISDPRLKKLPAGLYFLMISTDVHMYHFKIVKI</sequence>
<dbReference type="EMBL" id="QNBE01000010">
    <property type="protein sequence ID" value="RKX71380.1"/>
    <property type="molecule type" value="Genomic_DNA"/>
</dbReference>
<gene>
    <name evidence="1" type="ORF">DRP53_01720</name>
</gene>
<evidence type="ECO:0000313" key="1">
    <source>
        <dbReference type="EMBL" id="RKX71380.1"/>
    </source>
</evidence>
<dbReference type="AlphaFoldDB" id="A0A660SN36"/>
<protein>
    <recommendedName>
        <fullName evidence="3">T9SS type A sorting domain-containing protein</fullName>
    </recommendedName>
</protein>
<organism evidence="1 2">
    <name type="scientific">candidate division WOR-3 bacterium</name>
    <dbReference type="NCBI Taxonomy" id="2052148"/>
    <lineage>
        <taxon>Bacteria</taxon>
        <taxon>Bacteria division WOR-3</taxon>
    </lineage>
</organism>
<dbReference type="Proteomes" id="UP000268469">
    <property type="component" value="Unassembled WGS sequence"/>
</dbReference>